<sequence>MQQRGMGRMAYPFAHNHSDDHMGYWRIEMLKFVDIEVTKVPEGEAPEKIKKEWVGVRMPAIRLESVSGTVCDYRESQSSPWTIVLGTLGRCCKHTLGCRQRGSGAVLGELDV</sequence>
<proteinExistence type="predicted"/>
<gene>
    <name evidence="1" type="ORF">A3J68_01930</name>
</gene>
<dbReference type="Proteomes" id="UP000178529">
    <property type="component" value="Unassembled WGS sequence"/>
</dbReference>
<comment type="caution">
    <text evidence="1">The sequence shown here is derived from an EMBL/GenBank/DDBJ whole genome shotgun (WGS) entry which is preliminary data.</text>
</comment>
<dbReference type="EMBL" id="MHTY01000009">
    <property type="protein sequence ID" value="OHA69042.1"/>
    <property type="molecule type" value="Genomic_DNA"/>
</dbReference>
<reference evidence="1 2" key="1">
    <citation type="journal article" date="2016" name="Nat. Commun.">
        <title>Thousands of microbial genomes shed light on interconnected biogeochemical processes in an aquifer system.</title>
        <authorList>
            <person name="Anantharaman K."/>
            <person name="Brown C.T."/>
            <person name="Hug L.A."/>
            <person name="Sharon I."/>
            <person name="Castelle C.J."/>
            <person name="Probst A.J."/>
            <person name="Thomas B.C."/>
            <person name="Singh A."/>
            <person name="Wilkins M.J."/>
            <person name="Karaoz U."/>
            <person name="Brodie E.L."/>
            <person name="Williams K.H."/>
            <person name="Hubbard S.S."/>
            <person name="Banfield J.F."/>
        </authorList>
    </citation>
    <scope>NUCLEOTIDE SEQUENCE [LARGE SCALE GENOMIC DNA]</scope>
</reference>
<dbReference type="AlphaFoldDB" id="A0A1G2R9W5"/>
<evidence type="ECO:0000313" key="2">
    <source>
        <dbReference type="Proteomes" id="UP000178529"/>
    </source>
</evidence>
<accession>A0A1G2R9W5</accession>
<name>A0A1G2R9W5_9BACT</name>
<protein>
    <submittedName>
        <fullName evidence="1">Uncharacterized protein</fullName>
    </submittedName>
</protein>
<evidence type="ECO:0000313" key="1">
    <source>
        <dbReference type="EMBL" id="OHA69042.1"/>
    </source>
</evidence>
<organism evidence="1 2">
    <name type="scientific">Candidatus Wildermuthbacteria bacterium RIFCSPHIGHO2_02_FULL_48_16</name>
    <dbReference type="NCBI Taxonomy" id="1802453"/>
    <lineage>
        <taxon>Bacteria</taxon>
        <taxon>Candidatus Wildermuthiibacteriota</taxon>
    </lineage>
</organism>